<dbReference type="GO" id="GO:0003723">
    <property type="term" value="F:RNA binding"/>
    <property type="evidence" value="ECO:0007669"/>
    <property type="project" value="TreeGrafter"/>
</dbReference>
<dbReference type="GO" id="GO:0016787">
    <property type="term" value="F:hydrolase activity"/>
    <property type="evidence" value="ECO:0007669"/>
    <property type="project" value="UniProtKB-KW"/>
</dbReference>
<dbReference type="PANTHER" id="PTHR18934:SF91">
    <property type="entry name" value="PRE-MRNA-SPLICING FACTOR ATP-DEPENDENT RNA HELICASE PRP16"/>
    <property type="match status" value="1"/>
</dbReference>
<dbReference type="InterPro" id="IPR011545">
    <property type="entry name" value="DEAD/DEAH_box_helicase_dom"/>
</dbReference>
<dbReference type="EMBL" id="CAXDID020000465">
    <property type="protein sequence ID" value="CAL6094316.1"/>
    <property type="molecule type" value="Genomic_DNA"/>
</dbReference>
<keyword evidence="2" id="KW-0378">Hydrolase</keyword>
<reference evidence="8 10" key="2">
    <citation type="submission" date="2024-07" db="EMBL/GenBank/DDBJ databases">
        <authorList>
            <person name="Akdeniz Z."/>
        </authorList>
    </citation>
    <scope>NUCLEOTIDE SEQUENCE [LARGE SCALE GENOMIC DNA]</scope>
</reference>
<protein>
    <submittedName>
        <fullName evidence="6">Putative</fullName>
    </submittedName>
</protein>
<proteinExistence type="predicted"/>
<dbReference type="GO" id="GO:0004386">
    <property type="term" value="F:helicase activity"/>
    <property type="evidence" value="ECO:0007669"/>
    <property type="project" value="UniProtKB-KW"/>
</dbReference>
<dbReference type="EMBL" id="CAXDID020000400">
    <property type="protein sequence ID" value="CAL6087326.1"/>
    <property type="molecule type" value="Genomic_DNA"/>
</dbReference>
<dbReference type="PANTHER" id="PTHR18934">
    <property type="entry name" value="ATP-DEPENDENT RNA HELICASE"/>
    <property type="match status" value="1"/>
</dbReference>
<evidence type="ECO:0000313" key="9">
    <source>
        <dbReference type="EMBL" id="CAL6094316.1"/>
    </source>
</evidence>
<name>A0AA86NNJ1_9EUKA</name>
<feature type="domain" description="Helicase ATP-binding" evidence="5">
    <location>
        <begin position="291"/>
        <end position="455"/>
    </location>
</feature>
<keyword evidence="4" id="KW-0067">ATP-binding</keyword>
<comment type="caution">
    <text evidence="6">The sequence shown here is derived from an EMBL/GenBank/DDBJ whole genome shotgun (WGS) entry which is preliminary data.</text>
</comment>
<keyword evidence="10" id="KW-1185">Reference proteome</keyword>
<dbReference type="EMBL" id="CATOUU010000288">
    <property type="protein sequence ID" value="CAI9923617.1"/>
    <property type="molecule type" value="Genomic_DNA"/>
</dbReference>
<organism evidence="6">
    <name type="scientific">Hexamita inflata</name>
    <dbReference type="NCBI Taxonomy" id="28002"/>
    <lineage>
        <taxon>Eukaryota</taxon>
        <taxon>Metamonada</taxon>
        <taxon>Diplomonadida</taxon>
        <taxon>Hexamitidae</taxon>
        <taxon>Hexamitinae</taxon>
        <taxon>Hexamita</taxon>
    </lineage>
</organism>
<dbReference type="Proteomes" id="UP001642409">
    <property type="component" value="Unassembled WGS sequence"/>
</dbReference>
<evidence type="ECO:0000256" key="4">
    <source>
        <dbReference type="ARBA" id="ARBA00022840"/>
    </source>
</evidence>
<keyword evidence="3" id="KW-0347">Helicase</keyword>
<accession>A0AA86NNJ1</accession>
<evidence type="ECO:0000313" key="6">
    <source>
        <dbReference type="EMBL" id="CAI9923617.1"/>
    </source>
</evidence>
<evidence type="ECO:0000256" key="3">
    <source>
        <dbReference type="ARBA" id="ARBA00022806"/>
    </source>
</evidence>
<sequence length="664" mass="77745">MYNVKLDQLSESQTKFLQNNKIIQYYIDKSTNRKSDNMIIIVQNEYLEQFATYIEQKQYQQSITPLQADIQMVKNEKGKYLGYDDKYYNSTKIQANKFQLILFQKCLSRQSLNSEERTADENSIDCFVVVQNQKYNIKKKMNKTNLSFEISLELQSGLYDVKFLITTVLPPKQINEQINNQNKERKIKCKQTSRYIIQEQKLQVVTPFQYYELANKVKAKFRTQQIVQQKIDKYLKYIELSSAHNTNDQQIFSSNVMKVLNILLTATQQTTNTFIFSPKDEPLPVFQLKKELDENTSKKVIIQAATGSGKTLLVPLYLAENSKLKYTFMTEPKQFQITKIVNTMQNIVDSSITHIANGINEFIQVMNQDQKHIICVVTPLDLLKYIIKNNYLIRHSRFILDEFHERPVVLDALFSLLLKNMAQISQPNQIVLMSATPNKDIVNRLGNETVIFQASSQTLFHIEKIQQVAENYYDAVKTQPLILLQKALKIMIQFNNFGDILMFLPGKYDCKNVFDAINIQTYCEIPNALVMDNIDITSIDCQAFKQQIDKLSKQHEYIFIPMMLNGWSTEKQREIVSEQIPQNCIKIIIGTNIAESSVTFPKSINLACRQNWKNQTRNILQHNFWVRQQNNARNKQVRYSQKNIRIIFNKFQNQRLYLIFSQPY</sequence>
<evidence type="ECO:0000259" key="5">
    <source>
        <dbReference type="PROSITE" id="PS51192"/>
    </source>
</evidence>
<dbReference type="EMBL" id="CATOUU010000659">
    <property type="protein sequence ID" value="CAI9938934.1"/>
    <property type="molecule type" value="Genomic_DNA"/>
</dbReference>
<evidence type="ECO:0000313" key="7">
    <source>
        <dbReference type="EMBL" id="CAI9938934.1"/>
    </source>
</evidence>
<dbReference type="InterPro" id="IPR014001">
    <property type="entry name" value="Helicase_ATP-bd"/>
</dbReference>
<dbReference type="Pfam" id="PF00270">
    <property type="entry name" value="DEAD"/>
    <property type="match status" value="1"/>
</dbReference>
<dbReference type="SUPFAM" id="SSF52540">
    <property type="entry name" value="P-loop containing nucleoside triphosphate hydrolases"/>
    <property type="match status" value="1"/>
</dbReference>
<dbReference type="PROSITE" id="PS51192">
    <property type="entry name" value="HELICASE_ATP_BIND_1"/>
    <property type="match status" value="1"/>
</dbReference>
<dbReference type="Gene3D" id="3.40.50.300">
    <property type="entry name" value="P-loop containing nucleotide triphosphate hydrolases"/>
    <property type="match status" value="2"/>
</dbReference>
<dbReference type="SMART" id="SM00487">
    <property type="entry name" value="DEXDc"/>
    <property type="match status" value="1"/>
</dbReference>
<reference evidence="6" key="1">
    <citation type="submission" date="2023-06" db="EMBL/GenBank/DDBJ databases">
        <authorList>
            <person name="Kurt Z."/>
        </authorList>
    </citation>
    <scope>NUCLEOTIDE SEQUENCE</scope>
</reference>
<dbReference type="AlphaFoldDB" id="A0AA86NNJ1"/>
<evidence type="ECO:0000256" key="2">
    <source>
        <dbReference type="ARBA" id="ARBA00022801"/>
    </source>
</evidence>
<evidence type="ECO:0000313" key="10">
    <source>
        <dbReference type="Proteomes" id="UP001642409"/>
    </source>
</evidence>
<dbReference type="InterPro" id="IPR027417">
    <property type="entry name" value="P-loop_NTPase"/>
</dbReference>
<keyword evidence="1" id="KW-0547">Nucleotide-binding</keyword>
<evidence type="ECO:0000313" key="8">
    <source>
        <dbReference type="EMBL" id="CAL6087326.1"/>
    </source>
</evidence>
<dbReference type="GO" id="GO:0005524">
    <property type="term" value="F:ATP binding"/>
    <property type="evidence" value="ECO:0007669"/>
    <property type="project" value="UniProtKB-KW"/>
</dbReference>
<evidence type="ECO:0000256" key="1">
    <source>
        <dbReference type="ARBA" id="ARBA00022741"/>
    </source>
</evidence>
<gene>
    <name evidence="6" type="ORF">HINF_LOCUS11262</name>
    <name evidence="7" type="ORF">HINF_LOCUS26579</name>
    <name evidence="8" type="ORF">HINF_LOCUS63592</name>
    <name evidence="9" type="ORF">HINF_LOCUS67411</name>
</gene>